<keyword evidence="1" id="KW-0472">Membrane</keyword>
<feature type="transmembrane region" description="Helical" evidence="1">
    <location>
        <begin position="159"/>
        <end position="182"/>
    </location>
</feature>
<keyword evidence="1" id="KW-1133">Transmembrane helix</keyword>
<organism evidence="2 3">
    <name type="scientific">Sulfuritalea hydrogenivorans sk43H</name>
    <dbReference type="NCBI Taxonomy" id="1223802"/>
    <lineage>
        <taxon>Bacteria</taxon>
        <taxon>Pseudomonadati</taxon>
        <taxon>Pseudomonadota</taxon>
        <taxon>Betaproteobacteria</taxon>
        <taxon>Nitrosomonadales</taxon>
        <taxon>Sterolibacteriaceae</taxon>
        <taxon>Sulfuritalea</taxon>
    </lineage>
</organism>
<feature type="transmembrane region" description="Helical" evidence="1">
    <location>
        <begin position="194"/>
        <end position="213"/>
    </location>
</feature>
<proteinExistence type="predicted"/>
<evidence type="ECO:0000313" key="3">
    <source>
        <dbReference type="Proteomes" id="UP000031637"/>
    </source>
</evidence>
<reference evidence="2 3" key="1">
    <citation type="journal article" date="2014" name="Syst. Appl. Microbiol.">
        <title>Complete genomes of freshwater sulfur oxidizers Sulfuricella denitrificans skB26 and Sulfuritalea hydrogenivorans sk43H: genetic insights into the sulfur oxidation pathway of betaproteobacteria.</title>
        <authorList>
            <person name="Watanabe T."/>
            <person name="Kojima H."/>
            <person name="Fukui M."/>
        </authorList>
    </citation>
    <scope>NUCLEOTIDE SEQUENCE [LARGE SCALE GENOMIC DNA]</scope>
    <source>
        <strain evidence="2">DSM22779</strain>
    </source>
</reference>
<keyword evidence="1" id="KW-0812">Transmembrane</keyword>
<gene>
    <name evidence="2" type="ORF">SUTH_02009</name>
</gene>
<dbReference type="HOGENOM" id="CLU_067791_0_0_4"/>
<protein>
    <recommendedName>
        <fullName evidence="4">Integral membrane protein</fullName>
    </recommendedName>
</protein>
<feature type="transmembrane region" description="Helical" evidence="1">
    <location>
        <begin position="219"/>
        <end position="241"/>
    </location>
</feature>
<dbReference type="Pfam" id="PF09955">
    <property type="entry name" value="DUF2189"/>
    <property type="match status" value="1"/>
</dbReference>
<dbReference type="RefSeq" id="WP_041098971.1">
    <property type="nucleotide sequence ID" value="NZ_AP012547.1"/>
</dbReference>
<name>W0SGC6_9PROT</name>
<dbReference type="EMBL" id="AP012547">
    <property type="protein sequence ID" value="BAO29800.1"/>
    <property type="molecule type" value="Genomic_DNA"/>
</dbReference>
<feature type="transmembrane region" description="Helical" evidence="1">
    <location>
        <begin position="65"/>
        <end position="85"/>
    </location>
</feature>
<evidence type="ECO:0000313" key="2">
    <source>
        <dbReference type="EMBL" id="BAO29800.1"/>
    </source>
</evidence>
<feature type="transmembrane region" description="Helical" evidence="1">
    <location>
        <begin position="36"/>
        <end position="59"/>
    </location>
</feature>
<dbReference type="AlphaFoldDB" id="W0SGC6"/>
<accession>W0SGC6</accession>
<sequence>MEASEEKQHPFPTVRSGLPLTAPFDWLRSGADDLKACGFASLFYGMCFAAAGALLLLAFRHAVQLVTAVTTGFMLVGPFFAIGLYELSRRREAGEPLHLIATLMVWRRNLGAIGIYSLILIVLYLVWARASLVMFALFYQGGMPTLESFIAQITRFDNIEFLLAYLAVGGLFAGLVFAFSVVSIPMMLDRQQDAVTAMLASFLALVRNLPMMLVWGALIVLLTAIGFATAFIGLIVLMPLVGHATWHAYRALIEARTP</sequence>
<dbReference type="Proteomes" id="UP000031637">
    <property type="component" value="Chromosome"/>
</dbReference>
<evidence type="ECO:0000256" key="1">
    <source>
        <dbReference type="SAM" id="Phobius"/>
    </source>
</evidence>
<evidence type="ECO:0008006" key="4">
    <source>
        <dbReference type="Google" id="ProtNLM"/>
    </source>
</evidence>
<feature type="transmembrane region" description="Helical" evidence="1">
    <location>
        <begin position="113"/>
        <end position="139"/>
    </location>
</feature>
<keyword evidence="3" id="KW-1185">Reference proteome</keyword>
<dbReference type="KEGG" id="shd:SUTH_02009"/>
<dbReference type="STRING" id="1223802.SUTH_02009"/>
<dbReference type="InterPro" id="IPR018692">
    <property type="entry name" value="DUF2189"/>
</dbReference>